<feature type="region of interest" description="Disordered" evidence="1">
    <location>
        <begin position="44"/>
        <end position="63"/>
    </location>
</feature>
<evidence type="ECO:0000313" key="3">
    <source>
        <dbReference type="Proteomes" id="UP000290288"/>
    </source>
</evidence>
<evidence type="ECO:0000313" key="2">
    <source>
        <dbReference type="EMBL" id="RXW25373.1"/>
    </source>
</evidence>
<feature type="compositionally biased region" description="Polar residues" evidence="1">
    <location>
        <begin position="44"/>
        <end position="55"/>
    </location>
</feature>
<comment type="caution">
    <text evidence="2">The sequence shown here is derived from an EMBL/GenBank/DDBJ whole genome shotgun (WGS) entry which is preliminary data.</text>
</comment>
<organism evidence="2 3">
    <name type="scientific">Candolleomyces aberdarensis</name>
    <dbReference type="NCBI Taxonomy" id="2316362"/>
    <lineage>
        <taxon>Eukaryota</taxon>
        <taxon>Fungi</taxon>
        <taxon>Dikarya</taxon>
        <taxon>Basidiomycota</taxon>
        <taxon>Agaricomycotina</taxon>
        <taxon>Agaricomycetes</taxon>
        <taxon>Agaricomycetidae</taxon>
        <taxon>Agaricales</taxon>
        <taxon>Agaricineae</taxon>
        <taxon>Psathyrellaceae</taxon>
        <taxon>Candolleomyces</taxon>
    </lineage>
</organism>
<gene>
    <name evidence="2" type="ORF">EST38_g528</name>
</gene>
<proteinExistence type="predicted"/>
<name>A0A4Q2DYI7_9AGAR</name>
<sequence length="63" mass="6978">MDSPAGVTKPKVKLSNQHAIIREPGTSSTTLPVNIEFIQPFYQSNDVNSDQPSYQDRTRSLTA</sequence>
<accession>A0A4Q2DYI7</accession>
<protein>
    <submittedName>
        <fullName evidence="2">Uncharacterized protein</fullName>
    </submittedName>
</protein>
<evidence type="ECO:0000256" key="1">
    <source>
        <dbReference type="SAM" id="MobiDB-lite"/>
    </source>
</evidence>
<reference evidence="2 3" key="1">
    <citation type="submission" date="2019-01" db="EMBL/GenBank/DDBJ databases">
        <title>Draft genome sequence of Psathyrella aberdarensis IHI B618.</title>
        <authorList>
            <person name="Buettner E."/>
            <person name="Kellner H."/>
        </authorList>
    </citation>
    <scope>NUCLEOTIDE SEQUENCE [LARGE SCALE GENOMIC DNA]</scope>
    <source>
        <strain evidence="2 3">IHI B618</strain>
    </source>
</reference>
<dbReference type="Proteomes" id="UP000290288">
    <property type="component" value="Unassembled WGS sequence"/>
</dbReference>
<keyword evidence="3" id="KW-1185">Reference proteome</keyword>
<dbReference type="AlphaFoldDB" id="A0A4Q2DYI7"/>
<dbReference type="EMBL" id="SDEE01000006">
    <property type="protein sequence ID" value="RXW25373.1"/>
    <property type="molecule type" value="Genomic_DNA"/>
</dbReference>